<evidence type="ECO:0000313" key="4">
    <source>
        <dbReference type="EMBL" id="VDP10074.1"/>
    </source>
</evidence>
<dbReference type="InterPro" id="IPR049022">
    <property type="entry name" value="AMG1_III"/>
</dbReference>
<sequence>MITASHNPEEDNGVKIIEPNGEMLCQSWEEHASQVINAKLENSLLCGVQVAAGKLVRYGKLKILEIIMINFLGLLTTPQLHYLVFRYNNGTPIVTEQSYYENLVDAFVRLNISNAQAHYVPKVHLDCANGVGGQKLRWLTNALEKSGTGLTIVPVNTELTCLNLKVILIIFILANELEKWASLDGDADRLVYYYLDLSNVTSIHCFVDQQFRLLDGDKIAALFAKYIKELLDTSKVDLKLGVVQTAYANGASTKFIEDVLQVTVICTYTGVKFLHKAAKELDIGIYFEANGHGTVSNRATFMQTNSRATGDAISDLLLVESILRIFDYSMVEWDGLYVDMPSRQLKVQVFAVSTTVRKVLTRSLVIIVLNYQIRLRLFI</sequence>
<dbReference type="Pfam" id="PF21404">
    <property type="entry name" value="AMG1_III"/>
    <property type="match status" value="1"/>
</dbReference>
<dbReference type="SUPFAM" id="SSF53738">
    <property type="entry name" value="Phosphoglucomutase, first 3 domains"/>
    <property type="match status" value="3"/>
</dbReference>
<dbReference type="PANTHER" id="PTHR45955:SF1">
    <property type="entry name" value="PHOSPHOACETYLGLUCOSAMINE MUTASE"/>
    <property type="match status" value="1"/>
</dbReference>
<evidence type="ECO:0000256" key="1">
    <source>
        <dbReference type="ARBA" id="ARBA00010231"/>
    </source>
</evidence>
<protein>
    <submittedName>
        <fullName evidence="6">Phosphoacetylglucosamine mutase</fullName>
    </submittedName>
</protein>
<proteinExistence type="inferred from homology"/>
<dbReference type="OrthoDB" id="1928at2759"/>
<evidence type="ECO:0000259" key="3">
    <source>
        <dbReference type="Pfam" id="PF21404"/>
    </source>
</evidence>
<dbReference type="EMBL" id="UZAM01009774">
    <property type="protein sequence ID" value="VDP10074.1"/>
    <property type="molecule type" value="Genomic_DNA"/>
</dbReference>
<dbReference type="Proteomes" id="UP000270296">
    <property type="component" value="Unassembled WGS sequence"/>
</dbReference>
<dbReference type="GO" id="GO:0005975">
    <property type="term" value="P:carbohydrate metabolic process"/>
    <property type="evidence" value="ECO:0007669"/>
    <property type="project" value="InterPro"/>
</dbReference>
<reference evidence="4 5" key="2">
    <citation type="submission" date="2018-11" db="EMBL/GenBank/DDBJ databases">
        <authorList>
            <consortium name="Pathogen Informatics"/>
        </authorList>
    </citation>
    <scope>NUCLEOTIDE SEQUENCE [LARGE SCALE GENOMIC DNA]</scope>
</reference>
<feature type="domain" description="Phosphoacetylglucosamine mutase AMG1" evidence="3">
    <location>
        <begin position="215"/>
        <end position="304"/>
    </location>
</feature>
<feature type="domain" description="Alpha-D-phosphohexomutase alpha/beta/alpha" evidence="2">
    <location>
        <begin position="1"/>
        <end position="39"/>
    </location>
</feature>
<dbReference type="FunFam" id="3.40.120.10:FF:000015">
    <property type="entry name" value="Phosphoacetylglucosamine mutase"/>
    <property type="match status" value="1"/>
</dbReference>
<dbReference type="GO" id="GO:0006048">
    <property type="term" value="P:UDP-N-acetylglucosamine biosynthetic process"/>
    <property type="evidence" value="ECO:0007669"/>
    <property type="project" value="TreeGrafter"/>
</dbReference>
<dbReference type="AlphaFoldDB" id="A0A183IS59"/>
<evidence type="ECO:0000313" key="5">
    <source>
        <dbReference type="Proteomes" id="UP000270296"/>
    </source>
</evidence>
<reference evidence="6" key="1">
    <citation type="submission" date="2016-06" db="UniProtKB">
        <authorList>
            <consortium name="WormBaseParasite"/>
        </authorList>
    </citation>
    <scope>IDENTIFICATION</scope>
</reference>
<dbReference type="WBParaSite" id="SBAD_0000670501-mRNA-1">
    <property type="protein sequence ID" value="SBAD_0000670501-mRNA-1"/>
    <property type="gene ID" value="SBAD_0000670501"/>
</dbReference>
<accession>A0A183IS59</accession>
<evidence type="ECO:0000259" key="2">
    <source>
        <dbReference type="Pfam" id="PF02878"/>
    </source>
</evidence>
<dbReference type="Gene3D" id="3.40.120.10">
    <property type="entry name" value="Alpha-D-Glucose-1,6-Bisphosphate, subunit A, domain 3"/>
    <property type="match status" value="2"/>
</dbReference>
<organism evidence="6">
    <name type="scientific">Soboliphyme baturini</name>
    <dbReference type="NCBI Taxonomy" id="241478"/>
    <lineage>
        <taxon>Eukaryota</taxon>
        <taxon>Metazoa</taxon>
        <taxon>Ecdysozoa</taxon>
        <taxon>Nematoda</taxon>
        <taxon>Enoplea</taxon>
        <taxon>Dorylaimia</taxon>
        <taxon>Dioctophymatida</taxon>
        <taxon>Dioctophymatoidea</taxon>
        <taxon>Soboliphymatidae</taxon>
        <taxon>Soboliphyme</taxon>
    </lineage>
</organism>
<dbReference type="GO" id="GO:0004610">
    <property type="term" value="F:phosphoacetylglucosamine mutase activity"/>
    <property type="evidence" value="ECO:0007669"/>
    <property type="project" value="TreeGrafter"/>
</dbReference>
<dbReference type="Pfam" id="PF02878">
    <property type="entry name" value="PGM_PMM_I"/>
    <property type="match status" value="1"/>
</dbReference>
<comment type="similarity">
    <text evidence="1">Belongs to the phosphohexose mutase family.</text>
</comment>
<dbReference type="InterPro" id="IPR005844">
    <property type="entry name" value="A-D-PHexomutase_a/b/a-I"/>
</dbReference>
<name>A0A183IS59_9BILA</name>
<dbReference type="PANTHER" id="PTHR45955">
    <property type="entry name" value="PHOSPHOACETYLGLUCOSAMINE MUTASE"/>
    <property type="match status" value="1"/>
</dbReference>
<evidence type="ECO:0000313" key="6">
    <source>
        <dbReference type="WBParaSite" id="SBAD_0000670501-mRNA-1"/>
    </source>
</evidence>
<gene>
    <name evidence="4" type="ORF">SBAD_LOCUS6456</name>
</gene>
<keyword evidence="5" id="KW-1185">Reference proteome</keyword>
<dbReference type="InterPro" id="IPR016055">
    <property type="entry name" value="A-D-PHexomutase_a/b/a-I/II/III"/>
</dbReference>